<feature type="chain" id="PRO_5017060940" evidence="1">
    <location>
        <begin position="30"/>
        <end position="678"/>
    </location>
</feature>
<dbReference type="InParanoid" id="A0A371RF82"/>
<keyword evidence="1" id="KW-0732">Signal</keyword>
<dbReference type="AlphaFoldDB" id="A0A371RF82"/>
<keyword evidence="3" id="KW-1185">Reference proteome</keyword>
<evidence type="ECO:0000313" key="2">
    <source>
        <dbReference type="EMBL" id="RFB04107.1"/>
    </source>
</evidence>
<gene>
    <name evidence="2" type="ORF">DX908_01720</name>
</gene>
<organism evidence="2 3">
    <name type="scientific">Parvularcula marina</name>
    <dbReference type="NCBI Taxonomy" id="2292771"/>
    <lineage>
        <taxon>Bacteria</taxon>
        <taxon>Pseudomonadati</taxon>
        <taxon>Pseudomonadota</taxon>
        <taxon>Alphaproteobacteria</taxon>
        <taxon>Parvularculales</taxon>
        <taxon>Parvularculaceae</taxon>
        <taxon>Parvularcula</taxon>
    </lineage>
</organism>
<name>A0A371RF82_9PROT</name>
<feature type="signal peptide" evidence="1">
    <location>
        <begin position="1"/>
        <end position="29"/>
    </location>
</feature>
<comment type="caution">
    <text evidence="2">The sequence shown here is derived from an EMBL/GenBank/DDBJ whole genome shotgun (WGS) entry which is preliminary data.</text>
</comment>
<proteinExistence type="predicted"/>
<dbReference type="EMBL" id="QUQO01000001">
    <property type="protein sequence ID" value="RFB04107.1"/>
    <property type="molecule type" value="Genomic_DNA"/>
</dbReference>
<protein>
    <submittedName>
        <fullName evidence="2">Uncharacterized protein</fullName>
    </submittedName>
</protein>
<dbReference type="Proteomes" id="UP000264589">
    <property type="component" value="Unassembled WGS sequence"/>
</dbReference>
<sequence>MLASSRLYREGSMRLIFLASLAGLFAACASTTPEGGPADERPDGSAETIISQVTSPTLSRFSSEEELRAYLEAVEQTAARYYPEPAPMAISDAASSEIVVTASAQVQDSTATADVSITNNQVEGVDEGDIVKRIGNYFVTLQDGRVFTVAIRDAGIPVLDPRARLDVYASADQDTWYDEMLVSGNRIVVTGYSYDADATEIALLRLADDGSLTFERRFFLSSDDYYDTENYATRMIGSKLVLHTPIWLGNLDWEAQSLAFPVIVPDRGGEDRFEMIDGRPLFDVTDIYRPVRELDEPMLHAVSVCDLDTLGTDDFEGCETTAFIAEAEHEVFVAGKDMYVWSWENFGEACETDTRPDFARLIDGTVHRVSLSGEPLVVSAMRGRPVNQFSMSLRDDDFLALTHWMPPCWGWPTLHFALANIPDEGFSRTLDESTPDDYTPLPSLDDMDDIENRFTDSYLLYTGSERSYIYDLLYGDVDIAPGSPLVAVSLDAPEAPKILTLPHSVIRLDRAGATDAVATGYRGGEGLYVTYIDLDDLASIASTTLIEDRFESENRSHAFNALITEEGGIMGLPTVRYVQEAGRWVSRSDASDLSFLTVSGDGQLDIAGTLVASEEETHPDYDCEVSCIDWYGNSRPIFTDDRIFALSVSEVIEARLTGNRIEELRRINLTDPSGMAGR</sequence>
<evidence type="ECO:0000256" key="1">
    <source>
        <dbReference type="SAM" id="SignalP"/>
    </source>
</evidence>
<accession>A0A371RF82</accession>
<evidence type="ECO:0000313" key="3">
    <source>
        <dbReference type="Proteomes" id="UP000264589"/>
    </source>
</evidence>
<dbReference type="Pfam" id="PF09826">
    <property type="entry name" value="Beta_propel"/>
    <property type="match status" value="1"/>
</dbReference>
<dbReference type="InterPro" id="IPR019198">
    <property type="entry name" value="Beta_propeller_containing"/>
</dbReference>
<reference evidence="2 3" key="1">
    <citation type="submission" date="2018-08" db="EMBL/GenBank/DDBJ databases">
        <title>Parvularcula sp. SM1705, isolated from surface water of the South Sea China.</title>
        <authorList>
            <person name="Sun L."/>
        </authorList>
    </citation>
    <scope>NUCLEOTIDE SEQUENCE [LARGE SCALE GENOMIC DNA]</scope>
    <source>
        <strain evidence="2 3">SM1705</strain>
    </source>
</reference>
<dbReference type="PROSITE" id="PS51257">
    <property type="entry name" value="PROKAR_LIPOPROTEIN"/>
    <property type="match status" value="1"/>
</dbReference>